<comment type="caution">
    <text evidence="2">The sequence shown here is derived from an EMBL/GenBank/DDBJ whole genome shotgun (WGS) entry which is preliminary data.</text>
</comment>
<dbReference type="InterPro" id="IPR003779">
    <property type="entry name" value="CMD-like"/>
</dbReference>
<dbReference type="Proteomes" id="UP000782312">
    <property type="component" value="Unassembled WGS sequence"/>
</dbReference>
<organism evidence="2 3">
    <name type="scientific">Tectimicrobiota bacterium</name>
    <dbReference type="NCBI Taxonomy" id="2528274"/>
    <lineage>
        <taxon>Bacteria</taxon>
        <taxon>Pseudomonadati</taxon>
        <taxon>Nitrospinota/Tectimicrobiota group</taxon>
        <taxon>Candidatus Tectimicrobiota</taxon>
    </lineage>
</organism>
<dbReference type="GO" id="GO:0051920">
    <property type="term" value="F:peroxiredoxin activity"/>
    <property type="evidence" value="ECO:0007669"/>
    <property type="project" value="InterPro"/>
</dbReference>
<proteinExistence type="predicted"/>
<dbReference type="PANTHER" id="PTHR33570">
    <property type="entry name" value="4-CARBOXYMUCONOLACTONE DECARBOXYLASE FAMILY PROTEIN"/>
    <property type="match status" value="1"/>
</dbReference>
<protein>
    <submittedName>
        <fullName evidence="2">Carboxymuconolactone decarboxylase family protein</fullName>
    </submittedName>
</protein>
<evidence type="ECO:0000313" key="3">
    <source>
        <dbReference type="Proteomes" id="UP000782312"/>
    </source>
</evidence>
<dbReference type="AlphaFoldDB" id="A0A932MLY0"/>
<feature type="domain" description="Carboxymuconolactone decarboxylase-like" evidence="1">
    <location>
        <begin position="34"/>
        <end position="115"/>
    </location>
</feature>
<evidence type="ECO:0000259" key="1">
    <source>
        <dbReference type="Pfam" id="PF02627"/>
    </source>
</evidence>
<dbReference type="Pfam" id="PF02627">
    <property type="entry name" value="CMD"/>
    <property type="match status" value="1"/>
</dbReference>
<name>A0A932MLY0_UNCTE</name>
<dbReference type="InterPro" id="IPR052512">
    <property type="entry name" value="4CMD/NDH-1_regulator"/>
</dbReference>
<accession>A0A932MLY0</accession>
<dbReference type="Gene3D" id="1.20.1290.10">
    <property type="entry name" value="AhpD-like"/>
    <property type="match status" value="1"/>
</dbReference>
<evidence type="ECO:0000313" key="2">
    <source>
        <dbReference type="EMBL" id="MBI3127674.1"/>
    </source>
</evidence>
<dbReference type="PANTHER" id="PTHR33570:SF2">
    <property type="entry name" value="CARBOXYMUCONOLACTONE DECARBOXYLASE-LIKE DOMAIN-CONTAINING PROTEIN"/>
    <property type="match status" value="1"/>
</dbReference>
<dbReference type="EMBL" id="JACPUR010000019">
    <property type="protein sequence ID" value="MBI3127674.1"/>
    <property type="molecule type" value="Genomic_DNA"/>
</dbReference>
<dbReference type="InterPro" id="IPR029032">
    <property type="entry name" value="AhpD-like"/>
</dbReference>
<reference evidence="2" key="1">
    <citation type="submission" date="2020-07" db="EMBL/GenBank/DDBJ databases">
        <title>Huge and variable diversity of episymbiotic CPR bacteria and DPANN archaea in groundwater ecosystems.</title>
        <authorList>
            <person name="He C.Y."/>
            <person name="Keren R."/>
            <person name="Whittaker M."/>
            <person name="Farag I.F."/>
            <person name="Doudna J."/>
            <person name="Cate J.H.D."/>
            <person name="Banfield J.F."/>
        </authorList>
    </citation>
    <scope>NUCLEOTIDE SEQUENCE</scope>
    <source>
        <strain evidence="2">NC_groundwater_763_Ag_S-0.2um_68_21</strain>
    </source>
</reference>
<dbReference type="SUPFAM" id="SSF69118">
    <property type="entry name" value="AhpD-like"/>
    <property type="match status" value="1"/>
</dbReference>
<gene>
    <name evidence="2" type="ORF">HYZ11_08740</name>
</gene>
<sequence length="125" mass="13943">MPDETRYRKGLANRAKVFGGEGEARRRAFEEASPDFARFVTEEIYGGLYERPGIDDKTREAVILGILCARGMGREFNHHVHAAMNLGMTKREIQEIVMVCAYYAGAPHAVAATHASLEAFRERGV</sequence>